<dbReference type="AlphaFoldDB" id="A0AAV4A7L7"/>
<proteinExistence type="inferred from homology"/>
<evidence type="ECO:0000256" key="8">
    <source>
        <dbReference type="ARBA" id="ARBA00023136"/>
    </source>
</evidence>
<evidence type="ECO:0000256" key="2">
    <source>
        <dbReference type="ARBA" id="ARBA00008124"/>
    </source>
</evidence>
<keyword evidence="3" id="KW-0808">Transferase</keyword>
<evidence type="ECO:0000313" key="12">
    <source>
        <dbReference type="Proteomes" id="UP000735302"/>
    </source>
</evidence>
<evidence type="ECO:0000313" key="11">
    <source>
        <dbReference type="EMBL" id="GFO02623.1"/>
    </source>
</evidence>
<evidence type="ECO:0000256" key="1">
    <source>
        <dbReference type="ARBA" id="ARBA00004323"/>
    </source>
</evidence>
<keyword evidence="7" id="KW-0333">Golgi apparatus</keyword>
<evidence type="ECO:0000256" key="4">
    <source>
        <dbReference type="ARBA" id="ARBA00022692"/>
    </source>
</evidence>
<feature type="compositionally biased region" description="Basic residues" evidence="10">
    <location>
        <begin position="321"/>
        <end position="333"/>
    </location>
</feature>
<keyword evidence="6" id="KW-1133">Transmembrane helix</keyword>
<evidence type="ECO:0000256" key="9">
    <source>
        <dbReference type="ARBA" id="ARBA00023180"/>
    </source>
</evidence>
<dbReference type="Proteomes" id="UP000735302">
    <property type="component" value="Unassembled WGS sequence"/>
</dbReference>
<dbReference type="GO" id="GO:0000139">
    <property type="term" value="C:Golgi membrane"/>
    <property type="evidence" value="ECO:0007669"/>
    <property type="project" value="UniProtKB-SubCell"/>
</dbReference>
<keyword evidence="5" id="KW-0735">Signal-anchor</keyword>
<reference evidence="11 12" key="1">
    <citation type="journal article" date="2021" name="Elife">
        <title>Chloroplast acquisition without the gene transfer in kleptoplastic sea slugs, Plakobranchus ocellatus.</title>
        <authorList>
            <person name="Maeda T."/>
            <person name="Takahashi S."/>
            <person name="Yoshida T."/>
            <person name="Shimamura S."/>
            <person name="Takaki Y."/>
            <person name="Nagai Y."/>
            <person name="Toyoda A."/>
            <person name="Suzuki Y."/>
            <person name="Arimoto A."/>
            <person name="Ishii H."/>
            <person name="Satoh N."/>
            <person name="Nishiyama T."/>
            <person name="Hasebe M."/>
            <person name="Maruyama T."/>
            <person name="Minagawa J."/>
            <person name="Obokata J."/>
            <person name="Shigenobu S."/>
        </authorList>
    </citation>
    <scope>NUCLEOTIDE SEQUENCE [LARGE SCALE GENOMIC DNA]</scope>
</reference>
<keyword evidence="12" id="KW-1185">Reference proteome</keyword>
<dbReference type="InterPro" id="IPR027417">
    <property type="entry name" value="P-loop_NTPase"/>
</dbReference>
<evidence type="ECO:0000256" key="3">
    <source>
        <dbReference type="ARBA" id="ARBA00022679"/>
    </source>
</evidence>
<keyword evidence="4" id="KW-0812">Transmembrane</keyword>
<evidence type="ECO:0000256" key="7">
    <source>
        <dbReference type="ARBA" id="ARBA00023034"/>
    </source>
</evidence>
<dbReference type="PANTHER" id="PTHR14647:SF87">
    <property type="entry name" value="PUTATIVE-RELATED"/>
    <property type="match status" value="1"/>
</dbReference>
<dbReference type="GO" id="GO:0009247">
    <property type="term" value="P:glycolipid biosynthetic process"/>
    <property type="evidence" value="ECO:0007669"/>
    <property type="project" value="InterPro"/>
</dbReference>
<evidence type="ECO:0000256" key="5">
    <source>
        <dbReference type="ARBA" id="ARBA00022968"/>
    </source>
</evidence>
<evidence type="ECO:0000256" key="6">
    <source>
        <dbReference type="ARBA" id="ARBA00022989"/>
    </source>
</evidence>
<dbReference type="EMBL" id="BLXT01003614">
    <property type="protein sequence ID" value="GFO02623.1"/>
    <property type="molecule type" value="Genomic_DNA"/>
</dbReference>
<dbReference type="PANTHER" id="PTHR14647">
    <property type="entry name" value="GALACTOSE-3-O-SULFOTRANSFERASE"/>
    <property type="match status" value="1"/>
</dbReference>
<dbReference type="Gene3D" id="3.40.50.300">
    <property type="entry name" value="P-loop containing nucleotide triphosphate hydrolases"/>
    <property type="match status" value="1"/>
</dbReference>
<keyword evidence="8" id="KW-0472">Membrane</keyword>
<protein>
    <submittedName>
        <fullName evidence="11">Galactose-3-o-sulfotransferase 3</fullName>
    </submittedName>
</protein>
<dbReference type="InterPro" id="IPR009729">
    <property type="entry name" value="Gal-3-0_sulfotransfrase"/>
</dbReference>
<dbReference type="GO" id="GO:0001733">
    <property type="term" value="F:galactosylceramide sulfotransferase activity"/>
    <property type="evidence" value="ECO:0007669"/>
    <property type="project" value="InterPro"/>
</dbReference>
<feature type="region of interest" description="Disordered" evidence="10">
    <location>
        <begin position="312"/>
        <end position="344"/>
    </location>
</feature>
<comment type="caution">
    <text evidence="11">The sequence shown here is derived from an EMBL/GenBank/DDBJ whole genome shotgun (WGS) entry which is preliminary data.</text>
</comment>
<gene>
    <name evidence="11" type="ORF">PoB_002912800</name>
</gene>
<evidence type="ECO:0000256" key="10">
    <source>
        <dbReference type="SAM" id="MobiDB-lite"/>
    </source>
</evidence>
<name>A0AAV4A7L7_9GAST</name>
<comment type="subcellular location">
    <subcellularLocation>
        <location evidence="1">Golgi apparatus membrane</location>
        <topology evidence="1">Single-pass type II membrane protein</topology>
    </subcellularLocation>
</comment>
<organism evidence="11 12">
    <name type="scientific">Plakobranchus ocellatus</name>
    <dbReference type="NCBI Taxonomy" id="259542"/>
    <lineage>
        <taxon>Eukaryota</taxon>
        <taxon>Metazoa</taxon>
        <taxon>Spiralia</taxon>
        <taxon>Lophotrochozoa</taxon>
        <taxon>Mollusca</taxon>
        <taxon>Gastropoda</taxon>
        <taxon>Heterobranchia</taxon>
        <taxon>Euthyneura</taxon>
        <taxon>Panpulmonata</taxon>
        <taxon>Sacoglossa</taxon>
        <taxon>Placobranchoidea</taxon>
        <taxon>Plakobranchidae</taxon>
        <taxon>Plakobranchus</taxon>
    </lineage>
</organism>
<comment type="similarity">
    <text evidence="2">Belongs to the galactose-3-O-sulfotransferase family.</text>
</comment>
<keyword evidence="9" id="KW-0325">Glycoprotein</keyword>
<sequence length="344" mass="40939">MARNLSVLLPTHLNVLSETTSRIDPRKVIAHTKGQPFDMLCNHLIFDENEIGKYVSKTAFRFAIVRDPMKQALSALTYYTNVYPSQELLNGLRKHQPDPINGFLQHPEDFASVPSPAWSFVNNRMSIDLGFDLENFKSSKKDTTKKKAFLKKLEKQFDVILISDYFDESLVLLRRMLRWSLKDIIYLKVNTGKQIAKSSAWNKVPRINKTTIDRFRQWAAIDYDLYEYFLQIFKTKLENEFSFRDEVKTFREIQQDVRDFCSNKTNIGDLRIQHNLWTKEFLVSKTDCKLMDLMEMDIIDVARSLQIDRYRSQLKQQQQQRRQHHHHYHHHQKQQQYKNNERSS</sequence>
<dbReference type="Pfam" id="PF06990">
    <property type="entry name" value="Gal-3-0_sulfotr"/>
    <property type="match status" value="1"/>
</dbReference>
<accession>A0AAV4A7L7</accession>